<dbReference type="AlphaFoldDB" id="A0AB33J8P6"/>
<accession>A0AB33J8P6</accession>
<name>A0AB33J8P6_9BACT</name>
<proteinExistence type="predicted"/>
<organism evidence="1">
    <name type="scientific">Prevotella sp. GTC17254</name>
    <dbReference type="NCBI Taxonomy" id="3236794"/>
    <lineage>
        <taxon>Bacteria</taxon>
        <taxon>Pseudomonadati</taxon>
        <taxon>Bacteroidota</taxon>
        <taxon>Bacteroidia</taxon>
        <taxon>Bacteroidales</taxon>
        <taxon>Prevotellaceae</taxon>
        <taxon>Prevotella</taxon>
    </lineage>
</organism>
<evidence type="ECO:0000313" key="1">
    <source>
        <dbReference type="EMBL" id="BFO74602.1"/>
    </source>
</evidence>
<sequence length="166" mass="19577">MNLNNAEVAVTTQHLIDTGQPEEYLLTLSDYGDMDEFLRACSLLFLKEKAPEYRYTEWDNIPEELITKDSLLPNFFELREALEQTGEEEHESFINWCRRHAHNLADDDPYQMVSHYMDMCESNPVAGENADDDSIYPEELCEDTGMYAEKYRREMMCSRMFNENEE</sequence>
<gene>
    <name evidence="1" type="ORF">GTC17254_21990</name>
</gene>
<protein>
    <submittedName>
        <fullName evidence="1">Antirestriction protein ArdA</fullName>
    </submittedName>
</protein>
<reference evidence="1" key="1">
    <citation type="submission" date="2024-07" db="EMBL/GenBank/DDBJ databases">
        <title>Complete genome sequence of Prevotella sp. YM-2024 GTC17254.</title>
        <authorList>
            <person name="Hayashi M."/>
            <person name="Muto Y."/>
            <person name="Tanaka K."/>
            <person name="Niwa H."/>
        </authorList>
    </citation>
    <scope>NUCLEOTIDE SEQUENCE</scope>
    <source>
        <strain evidence="1">GTC17254</strain>
    </source>
</reference>
<dbReference type="EMBL" id="AP035786">
    <property type="protein sequence ID" value="BFO74602.1"/>
    <property type="molecule type" value="Genomic_DNA"/>
</dbReference>